<dbReference type="EMBL" id="LRBG01000022">
    <property type="protein sequence ID" value="KXU86229.1"/>
    <property type="molecule type" value="Genomic_DNA"/>
</dbReference>
<gene>
    <name evidence="3" type="ORF">CI15_17270</name>
</gene>
<organism evidence="3 4">
    <name type="scientific">Paraburkholderia monticola</name>
    <dbReference type="NCBI Taxonomy" id="1399968"/>
    <lineage>
        <taxon>Bacteria</taxon>
        <taxon>Pseudomonadati</taxon>
        <taxon>Pseudomonadota</taxon>
        <taxon>Betaproteobacteria</taxon>
        <taxon>Burkholderiales</taxon>
        <taxon>Burkholderiaceae</taxon>
        <taxon>Paraburkholderia</taxon>
    </lineage>
</organism>
<feature type="compositionally biased region" description="Polar residues" evidence="1">
    <location>
        <begin position="39"/>
        <end position="49"/>
    </location>
</feature>
<dbReference type="AlphaFoldDB" id="A0A149PML1"/>
<keyword evidence="4" id="KW-1185">Reference proteome</keyword>
<feature type="region of interest" description="Disordered" evidence="1">
    <location>
        <begin position="33"/>
        <end position="103"/>
    </location>
</feature>
<protein>
    <submittedName>
        <fullName evidence="3">Uncharacterized protein</fullName>
    </submittedName>
</protein>
<name>A0A149PML1_9BURK</name>
<sequence length="103" mass="10133">MSFVSNPFRAPRRKRLTCTVAIIALCALAGACSNDDPPASTNTISSTDHSAASPGEPSTAAAPAEAAPPALTIQTPAAPASEAGTALSATAPPLASPVIHTVD</sequence>
<feature type="compositionally biased region" description="Low complexity" evidence="1">
    <location>
        <begin position="50"/>
        <end position="70"/>
    </location>
</feature>
<evidence type="ECO:0000256" key="2">
    <source>
        <dbReference type="SAM" id="SignalP"/>
    </source>
</evidence>
<proteinExistence type="predicted"/>
<feature type="chain" id="PRO_5007551447" evidence="2">
    <location>
        <begin position="30"/>
        <end position="103"/>
    </location>
</feature>
<dbReference type="STRING" id="1399968.CI15_17270"/>
<feature type="signal peptide" evidence="2">
    <location>
        <begin position="1"/>
        <end position="29"/>
    </location>
</feature>
<evidence type="ECO:0000313" key="4">
    <source>
        <dbReference type="Proteomes" id="UP000075613"/>
    </source>
</evidence>
<dbReference type="Proteomes" id="UP000075613">
    <property type="component" value="Unassembled WGS sequence"/>
</dbReference>
<accession>A0A149PML1</accession>
<reference evidence="3 4" key="1">
    <citation type="journal article" date="2015" name="Int. J. Syst. Evol. Microbiol.">
        <title>Burkholderia monticola sp. nov., isolated from mountain soil.</title>
        <authorList>
            <person name="Baek I."/>
            <person name="Seo B."/>
            <person name="Lee I."/>
            <person name="Yi H."/>
            <person name="Chun J."/>
        </authorList>
    </citation>
    <scope>NUCLEOTIDE SEQUENCE [LARGE SCALE GENOMIC DNA]</scope>
    <source>
        <strain evidence="3 4">JC2948</strain>
    </source>
</reference>
<keyword evidence="2" id="KW-0732">Signal</keyword>
<evidence type="ECO:0000256" key="1">
    <source>
        <dbReference type="SAM" id="MobiDB-lite"/>
    </source>
</evidence>
<feature type="compositionally biased region" description="Low complexity" evidence="1">
    <location>
        <begin position="85"/>
        <end position="97"/>
    </location>
</feature>
<comment type="caution">
    <text evidence="3">The sequence shown here is derived from an EMBL/GenBank/DDBJ whole genome shotgun (WGS) entry which is preliminary data.</text>
</comment>
<evidence type="ECO:0000313" key="3">
    <source>
        <dbReference type="EMBL" id="KXU86229.1"/>
    </source>
</evidence>